<evidence type="ECO:0000256" key="2">
    <source>
        <dbReference type="SAM" id="MobiDB-lite"/>
    </source>
</evidence>
<dbReference type="Proteomes" id="UP001058267">
    <property type="component" value="Chromosome"/>
</dbReference>
<dbReference type="RefSeq" id="WP_044118795.1">
    <property type="nucleotide sequence ID" value="NZ_CP102252.1"/>
</dbReference>
<evidence type="ECO:0000256" key="1">
    <source>
        <dbReference type="SAM" id="Coils"/>
    </source>
</evidence>
<keyword evidence="1" id="KW-0175">Coiled coil</keyword>
<gene>
    <name evidence="3" type="ORF">NQ519_11520</name>
</gene>
<proteinExistence type="predicted"/>
<protein>
    <submittedName>
        <fullName evidence="3">DUF349 domain-containing protein</fullName>
    </submittedName>
</protein>
<dbReference type="InterPro" id="IPR007139">
    <property type="entry name" value="DUF349"/>
</dbReference>
<sequence>MATEKPTLPAPEEPVSPAAEDVQATPAVTAEVPETPNPAAEAPAEAETAPVAETPAEAAAGETEPAEAPAGAEEAPAEEAAPRAKRTRIQPAAEPVAEAAEEAAPADVQVDFADEEAALAAQNAGLEIEDETPEEEAADRLAGETPDTADKFAGKGKEELVALFARMLEEQPVQSIRRDVEALKIAFYRIRRAEVEAARRRFIEEGGAEEDFAPSVDGAEVQLKEQFKIYRQRRDAFIANLEAEKEANLKVKQAIIEELKELVNSDETLNHTFNKFRELQQRWKETGIVPQQYVKDLWETYNLHVENFYNFIKINKELRDLDLKKNYEQKVALCEQAEALILEPSVVEAFRKLQKLHDEWRETGPVANEYKEALWERFKAASSRINKQHQEHFEALKGEQVRNLELKTELCVATEELAAQPLTTRKEWNKASDRLLEIQKTWKTIGFAPKKDNNRIYERFRTACDRFFEAKRQFYAGMKTEMEHNLQLKTEICEAAESLMNSEEWKKATDELIALQARWKQIGAVSRRHSDAVWKRFRAACDKFFERKASHFASVDGEHEENLQKKLALLAEMAEADVKAGGYEVIREFQRRWGEIGFVPIKQKDSIQKKYKAAVDELFNTLRGSERDRSMGRFREKVSSLKASGDRRLRTERERLYNKVRQLEQEIALLENNIGFFAKSKNAEALVADVRAKIGRAREEMAAAIEKVKLIDKQDQEEQNNENK</sequence>
<name>A0ABY5V439_9BACT</name>
<feature type="coiled-coil region" evidence="1">
    <location>
        <begin position="646"/>
        <end position="707"/>
    </location>
</feature>
<evidence type="ECO:0000313" key="3">
    <source>
        <dbReference type="EMBL" id="UWN64382.1"/>
    </source>
</evidence>
<dbReference type="EMBL" id="CP102252">
    <property type="protein sequence ID" value="UWN64382.1"/>
    <property type="molecule type" value="Genomic_DNA"/>
</dbReference>
<feature type="compositionally biased region" description="Low complexity" evidence="2">
    <location>
        <begin position="91"/>
        <end position="106"/>
    </location>
</feature>
<evidence type="ECO:0000313" key="4">
    <source>
        <dbReference type="Proteomes" id="UP001058267"/>
    </source>
</evidence>
<organism evidence="3 4">
    <name type="scientific">Alistipes senegalensis JC50</name>
    <dbReference type="NCBI Taxonomy" id="1033732"/>
    <lineage>
        <taxon>Bacteria</taxon>
        <taxon>Pseudomonadati</taxon>
        <taxon>Bacteroidota</taxon>
        <taxon>Bacteroidia</taxon>
        <taxon>Bacteroidales</taxon>
        <taxon>Rikenellaceae</taxon>
        <taxon>Alistipes</taxon>
    </lineage>
</organism>
<reference evidence="3" key="1">
    <citation type="journal article" date="2022" name="Cell">
        <title>Design, construction, and in vivo augmentation of a complex gut microbiome.</title>
        <authorList>
            <person name="Cheng A.G."/>
            <person name="Ho P.Y."/>
            <person name="Aranda-Diaz A."/>
            <person name="Jain S."/>
            <person name="Yu F.B."/>
            <person name="Meng X."/>
            <person name="Wang M."/>
            <person name="Iakiviak M."/>
            <person name="Nagashima K."/>
            <person name="Zhao A."/>
            <person name="Murugkar P."/>
            <person name="Patil A."/>
            <person name="Atabakhsh K."/>
            <person name="Weakley A."/>
            <person name="Yan J."/>
            <person name="Brumbaugh A.R."/>
            <person name="Higginbottom S."/>
            <person name="Dimas A."/>
            <person name="Shiver A.L."/>
            <person name="Deutschbauer A."/>
            <person name="Neff N."/>
            <person name="Sonnenburg J.L."/>
            <person name="Huang K.C."/>
            <person name="Fischbach M.A."/>
        </authorList>
    </citation>
    <scope>NUCLEOTIDE SEQUENCE</scope>
    <source>
        <strain evidence="3">JC50</strain>
    </source>
</reference>
<feature type="compositionally biased region" description="Basic and acidic residues" evidence="2">
    <location>
        <begin position="138"/>
        <end position="151"/>
    </location>
</feature>
<feature type="compositionally biased region" description="Low complexity" evidence="2">
    <location>
        <begin position="29"/>
        <end position="74"/>
    </location>
</feature>
<keyword evidence="4" id="KW-1185">Reference proteome</keyword>
<feature type="region of interest" description="Disordered" evidence="2">
    <location>
        <begin position="129"/>
        <end position="151"/>
    </location>
</feature>
<feature type="region of interest" description="Disordered" evidence="2">
    <location>
        <begin position="1"/>
        <end position="110"/>
    </location>
</feature>
<accession>A0ABY5V439</accession>
<dbReference type="Pfam" id="PF03993">
    <property type="entry name" value="DUF349"/>
    <property type="match status" value="5"/>
</dbReference>